<feature type="region of interest" description="Disordered" evidence="1">
    <location>
        <begin position="24"/>
        <end position="306"/>
    </location>
</feature>
<feature type="compositionally biased region" description="Basic and acidic residues" evidence="1">
    <location>
        <begin position="395"/>
        <end position="409"/>
    </location>
</feature>
<sequence>MLQSLSQYATHFWRAMMRARQVERVSVGVETDPPVTPRAGEKRRRAEDQFQSDTAGEERPPSPARPRLDGSPPAPPAHPTRSNAAHSSGSQATVNMSGRRPSTRAANAASASTRASSSDGGPAHYDRPQGGQATTAARAAHFQARHEETPTASSSTSAPLPSRSAAPSSAHSLTTSRHARLLSSSAGRDTGHGSDSDSDNVPLGRPPKSRKPTKKRRAARRVSTSDEDYEYEPPAAAQSPTVSERRVQRPRRKAAPTQLKISELSVDSESPDDGDDAPNWGAGSSSKRRSSGRLRNKGSSTVSPLARYTRLKADAYGLQGRRQAKGKAKTGSGATQLYAGEPKPAKYKIGGAGIPVPSLELKPGDFIYETREDGTVPDTHLVTPEYIGDDSESDVDPKETTTDFIKEDGWGDPDIEGDDAVPVTMSKRAWCRRLGSYALPERGEGAVNFCEVVGPAYPSQSPHRRPSGVVVRRLQLVPVEIAPPSITPTTRYPELVRRADQTDIVPNARIEGKVCRVLMLAAYGALVVDQLRKPCFPPADYNDLWSRFDVVNGGVNTGDSRICLDGRCKASPKNTWNPSRYDQVRWCARCTRFFHTLCMKRQIIADIAAHAGRLDAYGQPYLRYLLEQHTFLDDEPRRMRYGFTDDAADHNDVHDGRGLFPMPQTTWQEVAVLPIRRRTFPMETPETNEVVIQHAIQQVLDGHGADAVPDVSEWLHGISPQAGLRGAKFILNKNLRQLRHGKPPRRYLCPGCQAQII</sequence>
<dbReference type="VEuPathDB" id="FungiDB:SCHCODRAFT_02613733"/>
<evidence type="ECO:0000313" key="2">
    <source>
        <dbReference type="EMBL" id="EFI99270.1"/>
    </source>
</evidence>
<feature type="non-terminal residue" evidence="2">
    <location>
        <position position="757"/>
    </location>
</feature>
<evidence type="ECO:0000313" key="3">
    <source>
        <dbReference type="Proteomes" id="UP000007431"/>
    </source>
</evidence>
<feature type="compositionally biased region" description="Acidic residues" evidence="1">
    <location>
        <begin position="410"/>
        <end position="419"/>
    </location>
</feature>
<dbReference type="Proteomes" id="UP000007431">
    <property type="component" value="Unassembled WGS sequence"/>
</dbReference>
<reference evidence="2 3" key="1">
    <citation type="journal article" date="2010" name="Nat. Biotechnol.">
        <title>Genome sequence of the model mushroom Schizophyllum commune.</title>
        <authorList>
            <person name="Ohm R.A."/>
            <person name="de Jong J.F."/>
            <person name="Lugones L.G."/>
            <person name="Aerts A."/>
            <person name="Kothe E."/>
            <person name="Stajich J.E."/>
            <person name="de Vries R.P."/>
            <person name="Record E."/>
            <person name="Levasseur A."/>
            <person name="Baker S.E."/>
            <person name="Bartholomew K.A."/>
            <person name="Coutinho P.M."/>
            <person name="Erdmann S."/>
            <person name="Fowler T.J."/>
            <person name="Gathman A.C."/>
            <person name="Lombard V."/>
            <person name="Henrissat B."/>
            <person name="Knabe N."/>
            <person name="Kuees U."/>
            <person name="Lilly W.W."/>
            <person name="Lindquist E."/>
            <person name="Lucas S."/>
            <person name="Magnuson J.K."/>
            <person name="Piumi F."/>
            <person name="Raudaskoski M."/>
            <person name="Salamov A."/>
            <person name="Schmutz J."/>
            <person name="Schwarze F.W.M.R."/>
            <person name="vanKuyk P.A."/>
            <person name="Horton J.S."/>
            <person name="Grigoriev I.V."/>
            <person name="Woesten H.A.B."/>
        </authorList>
    </citation>
    <scope>NUCLEOTIDE SEQUENCE [LARGE SCALE GENOMIC DNA]</scope>
    <source>
        <strain evidence="3">H4-8 / FGSC 9210</strain>
    </source>
</reference>
<feature type="compositionally biased region" description="Low complexity" evidence="1">
    <location>
        <begin position="150"/>
        <end position="172"/>
    </location>
</feature>
<proteinExistence type="predicted"/>
<evidence type="ECO:0000256" key="1">
    <source>
        <dbReference type="SAM" id="MobiDB-lite"/>
    </source>
</evidence>
<feature type="compositionally biased region" description="Basic residues" evidence="1">
    <location>
        <begin position="286"/>
        <end position="296"/>
    </location>
</feature>
<dbReference type="EMBL" id="GL377304">
    <property type="protein sequence ID" value="EFI99270.1"/>
    <property type="molecule type" value="Genomic_DNA"/>
</dbReference>
<feature type="compositionally biased region" description="Low complexity" evidence="1">
    <location>
        <begin position="130"/>
        <end position="142"/>
    </location>
</feature>
<feature type="region of interest" description="Disordered" evidence="1">
    <location>
        <begin position="377"/>
        <end position="419"/>
    </location>
</feature>
<dbReference type="AlphaFoldDB" id="D8PYJ1"/>
<organism evidence="3">
    <name type="scientific">Schizophyllum commune (strain H4-8 / FGSC 9210)</name>
    <name type="common">Split gill fungus</name>
    <dbReference type="NCBI Taxonomy" id="578458"/>
    <lineage>
        <taxon>Eukaryota</taxon>
        <taxon>Fungi</taxon>
        <taxon>Dikarya</taxon>
        <taxon>Basidiomycota</taxon>
        <taxon>Agaricomycotina</taxon>
        <taxon>Agaricomycetes</taxon>
        <taxon>Agaricomycetidae</taxon>
        <taxon>Agaricales</taxon>
        <taxon>Schizophyllaceae</taxon>
        <taxon>Schizophyllum</taxon>
    </lineage>
</organism>
<dbReference type="HOGENOM" id="CLU_368082_0_0_1"/>
<gene>
    <name evidence="2" type="ORF">SCHCODRAFT_106395</name>
</gene>
<feature type="compositionally biased region" description="Low complexity" evidence="1">
    <location>
        <begin position="103"/>
        <end position="118"/>
    </location>
</feature>
<name>D8PYJ1_SCHCM</name>
<accession>D8PYJ1</accession>
<dbReference type="InParanoid" id="D8PYJ1"/>
<protein>
    <submittedName>
        <fullName evidence="2">Uncharacterized protein</fullName>
    </submittedName>
</protein>
<feature type="compositionally biased region" description="Polar residues" evidence="1">
    <location>
        <begin position="80"/>
        <end position="96"/>
    </location>
</feature>
<keyword evidence="3" id="KW-1185">Reference proteome</keyword>
<feature type="compositionally biased region" description="Basic residues" evidence="1">
    <location>
        <begin position="207"/>
        <end position="220"/>
    </location>
</feature>